<feature type="compositionally biased region" description="Basic and acidic residues" evidence="10">
    <location>
        <begin position="245"/>
        <end position="357"/>
    </location>
</feature>
<dbReference type="PANTHER" id="PTHR11685">
    <property type="entry name" value="RBR FAMILY RING FINGER AND IBR DOMAIN-CONTAINING"/>
    <property type="match status" value="1"/>
</dbReference>
<evidence type="ECO:0000256" key="2">
    <source>
        <dbReference type="ARBA" id="ARBA00012251"/>
    </source>
</evidence>
<dbReference type="InterPro" id="IPR002867">
    <property type="entry name" value="IBR_dom"/>
</dbReference>
<proteinExistence type="predicted"/>
<gene>
    <name evidence="13" type="ORF">CPELLU_LOCUS13399</name>
</gene>
<evidence type="ECO:0000313" key="14">
    <source>
        <dbReference type="Proteomes" id="UP000789759"/>
    </source>
</evidence>
<dbReference type="Pfam" id="PF22191">
    <property type="entry name" value="IBR_1"/>
    <property type="match status" value="1"/>
</dbReference>
<dbReference type="GO" id="GO:0061630">
    <property type="term" value="F:ubiquitin protein ligase activity"/>
    <property type="evidence" value="ECO:0007669"/>
    <property type="project" value="UniProtKB-EC"/>
</dbReference>
<feature type="non-terminal residue" evidence="13">
    <location>
        <position position="1"/>
    </location>
</feature>
<organism evidence="13 14">
    <name type="scientific">Cetraspora pellucida</name>
    <dbReference type="NCBI Taxonomy" id="1433469"/>
    <lineage>
        <taxon>Eukaryota</taxon>
        <taxon>Fungi</taxon>
        <taxon>Fungi incertae sedis</taxon>
        <taxon>Mucoromycota</taxon>
        <taxon>Glomeromycotina</taxon>
        <taxon>Glomeromycetes</taxon>
        <taxon>Diversisporales</taxon>
        <taxon>Gigasporaceae</taxon>
        <taxon>Cetraspora</taxon>
    </lineage>
</organism>
<name>A0A9N9ICP0_9GLOM</name>
<protein>
    <recommendedName>
        <fullName evidence="2">RBR-type E3 ubiquitin transferase</fullName>
        <ecNumber evidence="2">2.3.2.31</ecNumber>
    </recommendedName>
</protein>
<dbReference type="Gene3D" id="3.30.40.10">
    <property type="entry name" value="Zinc/RING finger domain, C3HC4 (zinc finger)"/>
    <property type="match status" value="1"/>
</dbReference>
<evidence type="ECO:0000313" key="13">
    <source>
        <dbReference type="EMBL" id="CAG8729444.1"/>
    </source>
</evidence>
<keyword evidence="8" id="KW-0862">Zinc</keyword>
<evidence type="ECO:0000259" key="12">
    <source>
        <dbReference type="PROSITE" id="PS51873"/>
    </source>
</evidence>
<accession>A0A9N9ICP0</accession>
<dbReference type="OrthoDB" id="2417019at2759"/>
<dbReference type="InterPro" id="IPR001841">
    <property type="entry name" value="Znf_RING"/>
</dbReference>
<dbReference type="AlphaFoldDB" id="A0A9N9ICP0"/>
<dbReference type="InterPro" id="IPR044066">
    <property type="entry name" value="TRIAD_supradom"/>
</dbReference>
<evidence type="ECO:0000256" key="5">
    <source>
        <dbReference type="ARBA" id="ARBA00022737"/>
    </source>
</evidence>
<dbReference type="GO" id="GO:0016567">
    <property type="term" value="P:protein ubiquitination"/>
    <property type="evidence" value="ECO:0007669"/>
    <property type="project" value="InterPro"/>
</dbReference>
<comment type="catalytic activity">
    <reaction evidence="1">
        <text>[E2 ubiquitin-conjugating enzyme]-S-ubiquitinyl-L-cysteine + [acceptor protein]-L-lysine = [E2 ubiquitin-conjugating enzyme]-L-cysteine + [acceptor protein]-N(6)-ubiquitinyl-L-lysine.</text>
        <dbReference type="EC" id="2.3.2.31"/>
    </reaction>
</comment>
<feature type="region of interest" description="Disordered" evidence="10">
    <location>
        <begin position="243"/>
        <end position="362"/>
    </location>
</feature>
<feature type="domain" description="RING-type" evidence="11">
    <location>
        <begin position="125"/>
        <end position="174"/>
    </location>
</feature>
<evidence type="ECO:0000256" key="4">
    <source>
        <dbReference type="ARBA" id="ARBA00022723"/>
    </source>
</evidence>
<dbReference type="SMART" id="SM00647">
    <property type="entry name" value="IBR"/>
    <property type="match status" value="1"/>
</dbReference>
<dbReference type="PROSITE" id="PS51873">
    <property type="entry name" value="TRIAD"/>
    <property type="match status" value="1"/>
</dbReference>
<dbReference type="InterPro" id="IPR013083">
    <property type="entry name" value="Znf_RING/FYVE/PHD"/>
</dbReference>
<evidence type="ECO:0000259" key="11">
    <source>
        <dbReference type="PROSITE" id="PS50089"/>
    </source>
</evidence>
<dbReference type="GO" id="GO:0008270">
    <property type="term" value="F:zinc ion binding"/>
    <property type="evidence" value="ECO:0007669"/>
    <property type="project" value="UniProtKB-KW"/>
</dbReference>
<sequence>MSNKVIITSVKVVGEREGLVDFCGQVIVQTSNEDAIVTIEYTTEPWITDNSVIAKRLQTLSNEQILYNFEFSIVKISNLPLHLKFRARCDIANSSFWTNYNYEYLYNEGIPKEIIFHEEELKKECTICTEDVGIKIFLNVTDQCSHNSNICSECVRKYIKHEIENNRKFKISCPAAGCDKILSEENIKRFASEEIFERYEQSILSSASSQIPTFQSCLNPNCESERDHYNGDKVPIMTCNSCGQKSDKEHRQQEEEFRGQDKERRRREKDEHKRQKEDEKRLTKLQKDEEKRLSKLQKDEEKRLSKLQKDEDKRLSKLQKYEDKRLSKLQKDEGKRLSKLQKDEEKRLSKLQKDEQKTLQNESESYVNQLKLCPKCMSKVEKNDGDGHATCKRLGCGYEFCWVCMADFNQIRTQGNKGHNTDC</sequence>
<evidence type="ECO:0000256" key="8">
    <source>
        <dbReference type="ARBA" id="ARBA00022833"/>
    </source>
</evidence>
<evidence type="ECO:0000256" key="6">
    <source>
        <dbReference type="ARBA" id="ARBA00022771"/>
    </source>
</evidence>
<comment type="caution">
    <text evidence="13">The sequence shown here is derived from an EMBL/GenBank/DDBJ whole genome shotgun (WGS) entry which is preliminary data.</text>
</comment>
<keyword evidence="4" id="KW-0479">Metal-binding</keyword>
<keyword evidence="3" id="KW-0808">Transferase</keyword>
<dbReference type="InterPro" id="IPR031127">
    <property type="entry name" value="E3_UB_ligase_RBR"/>
</dbReference>
<dbReference type="Proteomes" id="UP000789759">
    <property type="component" value="Unassembled WGS sequence"/>
</dbReference>
<evidence type="ECO:0000256" key="9">
    <source>
        <dbReference type="PROSITE-ProRule" id="PRU00175"/>
    </source>
</evidence>
<reference evidence="13" key="1">
    <citation type="submission" date="2021-06" db="EMBL/GenBank/DDBJ databases">
        <authorList>
            <person name="Kallberg Y."/>
            <person name="Tangrot J."/>
            <person name="Rosling A."/>
        </authorList>
    </citation>
    <scope>NUCLEOTIDE SEQUENCE</scope>
    <source>
        <strain evidence="13">FL966</strain>
    </source>
</reference>
<evidence type="ECO:0000256" key="1">
    <source>
        <dbReference type="ARBA" id="ARBA00001798"/>
    </source>
</evidence>
<dbReference type="SUPFAM" id="SSF57850">
    <property type="entry name" value="RING/U-box"/>
    <property type="match status" value="2"/>
</dbReference>
<keyword evidence="14" id="KW-1185">Reference proteome</keyword>
<evidence type="ECO:0000256" key="3">
    <source>
        <dbReference type="ARBA" id="ARBA00022679"/>
    </source>
</evidence>
<dbReference type="Gene3D" id="1.20.120.1750">
    <property type="match status" value="1"/>
</dbReference>
<dbReference type="EC" id="2.3.2.31" evidence="2"/>
<keyword evidence="6 9" id="KW-0863">Zinc-finger</keyword>
<evidence type="ECO:0000256" key="7">
    <source>
        <dbReference type="ARBA" id="ARBA00022786"/>
    </source>
</evidence>
<keyword evidence="7" id="KW-0833">Ubl conjugation pathway</keyword>
<feature type="domain" description="RING-type" evidence="12">
    <location>
        <begin position="121"/>
        <end position="423"/>
    </location>
</feature>
<dbReference type="EMBL" id="CAJVQA010014171">
    <property type="protein sequence ID" value="CAG8729444.1"/>
    <property type="molecule type" value="Genomic_DNA"/>
</dbReference>
<evidence type="ECO:0000256" key="10">
    <source>
        <dbReference type="SAM" id="MobiDB-lite"/>
    </source>
</evidence>
<dbReference type="SMART" id="SM00184">
    <property type="entry name" value="RING"/>
    <property type="match status" value="2"/>
</dbReference>
<dbReference type="PROSITE" id="PS50089">
    <property type="entry name" value="ZF_RING_2"/>
    <property type="match status" value="1"/>
</dbReference>
<keyword evidence="5" id="KW-0677">Repeat</keyword>